<comment type="catalytic activity">
    <reaction evidence="12">
        <text>glycyl-[protein] + reduced [flavodoxin] + S-adenosyl-L-methionine = glycin-2-yl radical-[protein] + semiquinone [flavodoxin] + 5'-deoxyadenosine + L-methionine + H(+)</text>
        <dbReference type="Rhea" id="RHEA:61976"/>
        <dbReference type="Rhea" id="RHEA-COMP:10622"/>
        <dbReference type="Rhea" id="RHEA-COMP:14480"/>
        <dbReference type="Rhea" id="RHEA-COMP:15993"/>
        <dbReference type="Rhea" id="RHEA-COMP:15994"/>
        <dbReference type="ChEBI" id="CHEBI:15378"/>
        <dbReference type="ChEBI" id="CHEBI:17319"/>
        <dbReference type="ChEBI" id="CHEBI:29947"/>
        <dbReference type="ChEBI" id="CHEBI:32722"/>
        <dbReference type="ChEBI" id="CHEBI:57618"/>
        <dbReference type="ChEBI" id="CHEBI:57844"/>
        <dbReference type="ChEBI" id="CHEBI:59789"/>
        <dbReference type="ChEBI" id="CHEBI:140311"/>
    </reaction>
</comment>
<proteinExistence type="inferred from homology"/>
<dbReference type="SFLD" id="SFLDS00029">
    <property type="entry name" value="Radical_SAM"/>
    <property type="match status" value="1"/>
</dbReference>
<evidence type="ECO:0000256" key="1">
    <source>
        <dbReference type="ARBA" id="ARBA00001966"/>
    </source>
</evidence>
<dbReference type="GO" id="GO:0004748">
    <property type="term" value="F:ribonucleoside-diphosphate reductase activity, thioredoxin disulfide as acceptor"/>
    <property type="evidence" value="ECO:0007669"/>
    <property type="project" value="TreeGrafter"/>
</dbReference>
<dbReference type="SUPFAM" id="SSF102114">
    <property type="entry name" value="Radical SAM enzymes"/>
    <property type="match status" value="1"/>
</dbReference>
<dbReference type="SFLD" id="SFLDG01063">
    <property type="entry name" value="activating_enzymes__group_1"/>
    <property type="match status" value="1"/>
</dbReference>
<evidence type="ECO:0000256" key="12">
    <source>
        <dbReference type="ARBA" id="ARBA00047365"/>
    </source>
</evidence>
<dbReference type="InterPro" id="IPR034457">
    <property type="entry name" value="Organic_radical-activating"/>
</dbReference>
<keyword evidence="9 13" id="KW-0560">Oxidoreductase</keyword>
<dbReference type="CDD" id="cd01335">
    <property type="entry name" value="Radical_SAM"/>
    <property type="match status" value="1"/>
</dbReference>
<evidence type="ECO:0000256" key="4">
    <source>
        <dbReference type="ARBA" id="ARBA00011245"/>
    </source>
</evidence>
<evidence type="ECO:0000313" key="14">
    <source>
        <dbReference type="EMBL" id="NME52575.1"/>
    </source>
</evidence>
<dbReference type="SFLD" id="SFLDG01066">
    <property type="entry name" value="organic_radical-activating_enz"/>
    <property type="match status" value="1"/>
</dbReference>
<dbReference type="InterPro" id="IPR058240">
    <property type="entry name" value="rSAM_sf"/>
</dbReference>
<gene>
    <name evidence="14" type="primary">nrdG</name>
    <name evidence="14" type="ORF">HF854_08595</name>
</gene>
<dbReference type="PANTHER" id="PTHR30352">
    <property type="entry name" value="PYRUVATE FORMATE-LYASE-ACTIVATING ENZYME"/>
    <property type="match status" value="1"/>
</dbReference>
<dbReference type="Gene3D" id="3.20.20.70">
    <property type="entry name" value="Aldolase class I"/>
    <property type="match status" value="1"/>
</dbReference>
<comment type="cofactor">
    <cofactor evidence="1">
        <name>[4Fe-4S] cluster</name>
        <dbReference type="ChEBI" id="CHEBI:49883"/>
    </cofactor>
</comment>
<dbReference type="PIRSF" id="PIRSF000368">
    <property type="entry name" value="NrdG"/>
    <property type="match status" value="1"/>
</dbReference>
<comment type="function">
    <text evidence="2 13">Activation of anaerobic ribonucleoside-triphosphate reductase under anaerobic conditions by generation of an organic free radical, using S-adenosylmethionine and reduced flavodoxin as cosubstrates to produce 5'-deoxy-adenosine.</text>
</comment>
<organism evidence="14 15">
    <name type="scientific">Desulfovibrio piger</name>
    <dbReference type="NCBI Taxonomy" id="901"/>
    <lineage>
        <taxon>Bacteria</taxon>
        <taxon>Pseudomonadati</taxon>
        <taxon>Thermodesulfobacteriota</taxon>
        <taxon>Desulfovibrionia</taxon>
        <taxon>Desulfovibrionales</taxon>
        <taxon>Desulfovibrionaceae</taxon>
        <taxon>Desulfovibrio</taxon>
    </lineage>
</organism>
<evidence type="ECO:0000256" key="8">
    <source>
        <dbReference type="ARBA" id="ARBA00022723"/>
    </source>
</evidence>
<evidence type="ECO:0000256" key="6">
    <source>
        <dbReference type="ARBA" id="ARBA00022485"/>
    </source>
</evidence>
<dbReference type="AlphaFoldDB" id="A0A848CD97"/>
<dbReference type="EC" id="1.97.1.-" evidence="13"/>
<reference evidence="14 15" key="1">
    <citation type="submission" date="2020-04" db="EMBL/GenBank/DDBJ databases">
        <authorList>
            <person name="Hitch T.C.A."/>
            <person name="Wylensek D."/>
            <person name="Clavel T."/>
        </authorList>
    </citation>
    <scope>NUCLEOTIDE SEQUENCE [LARGE SCALE GENOMIC DNA]</scope>
    <source>
        <strain evidence="14 15">PG-251-APC-1</strain>
    </source>
</reference>
<dbReference type="PROSITE" id="PS01087">
    <property type="entry name" value="RADICAL_ACTIVATING"/>
    <property type="match status" value="1"/>
</dbReference>
<evidence type="ECO:0000256" key="10">
    <source>
        <dbReference type="ARBA" id="ARBA00023004"/>
    </source>
</evidence>
<dbReference type="InterPro" id="IPR001989">
    <property type="entry name" value="Radical_activat_CS"/>
</dbReference>
<evidence type="ECO:0000256" key="5">
    <source>
        <dbReference type="ARBA" id="ARBA00014281"/>
    </source>
</evidence>
<protein>
    <recommendedName>
        <fullName evidence="5 13">Anaerobic ribonucleoside-triphosphate reductase-activating protein</fullName>
        <ecNumber evidence="13">1.97.1.-</ecNumber>
    </recommendedName>
</protein>
<dbReference type="GO" id="GO:0051539">
    <property type="term" value="F:4 iron, 4 sulfur cluster binding"/>
    <property type="evidence" value="ECO:0007669"/>
    <property type="project" value="UniProtKB-KW"/>
</dbReference>
<dbReference type="NCBIfam" id="TIGR02491">
    <property type="entry name" value="NrdG"/>
    <property type="match status" value="1"/>
</dbReference>
<dbReference type="Proteomes" id="UP000522333">
    <property type="component" value="Unassembled WGS sequence"/>
</dbReference>
<evidence type="ECO:0000256" key="13">
    <source>
        <dbReference type="PIRNR" id="PIRNR000368"/>
    </source>
</evidence>
<keyword evidence="10" id="KW-0408">Iron</keyword>
<dbReference type="SFLD" id="SFLDF00299">
    <property type="entry name" value="anaerobic_ribonucleoside-triph"/>
    <property type="match status" value="1"/>
</dbReference>
<dbReference type="GO" id="GO:0043365">
    <property type="term" value="F:[formate-C-acetyltransferase]-activating enzyme activity"/>
    <property type="evidence" value="ECO:0007669"/>
    <property type="project" value="InterPro"/>
</dbReference>
<dbReference type="EMBL" id="JABAFY010000031">
    <property type="protein sequence ID" value="NME52575.1"/>
    <property type="molecule type" value="Genomic_DNA"/>
</dbReference>
<dbReference type="InterPro" id="IPR012837">
    <property type="entry name" value="NrdG"/>
</dbReference>
<dbReference type="InterPro" id="IPR013785">
    <property type="entry name" value="Aldolase_TIM"/>
</dbReference>
<dbReference type="Pfam" id="PF13353">
    <property type="entry name" value="Fer4_12"/>
    <property type="match status" value="1"/>
</dbReference>
<dbReference type="GO" id="GO:0046872">
    <property type="term" value="F:metal ion binding"/>
    <property type="evidence" value="ECO:0007669"/>
    <property type="project" value="UniProtKB-KW"/>
</dbReference>
<keyword evidence="11" id="KW-0411">Iron-sulfur</keyword>
<evidence type="ECO:0000256" key="2">
    <source>
        <dbReference type="ARBA" id="ARBA00003852"/>
    </source>
</evidence>
<evidence type="ECO:0000256" key="11">
    <source>
        <dbReference type="ARBA" id="ARBA00023014"/>
    </source>
</evidence>
<evidence type="ECO:0000256" key="7">
    <source>
        <dbReference type="ARBA" id="ARBA00022691"/>
    </source>
</evidence>
<dbReference type="InterPro" id="IPR007197">
    <property type="entry name" value="rSAM"/>
</dbReference>
<sequence length="165" mass="17923">MSGLRIAGIVYDSIVDGPGLRTTVFLQGCGRNCKGCHNPQTHDYSGGELMSLEETFSKITATVCKNVTFSGGEPFDQADELINLAILLTVHDYHIMAYTGYTFEEIVNDSKKLALLQYIDILVDGPFIEEQKTTSACYKGSSNQRVIDVSESLAQGAVVLSPCDS</sequence>
<dbReference type="PANTHER" id="PTHR30352:SF2">
    <property type="entry name" value="ANAEROBIC RIBONUCLEOSIDE-TRIPHOSPHATE REDUCTASE-ACTIVATING PROTEIN"/>
    <property type="match status" value="1"/>
</dbReference>
<name>A0A848CD97_9BACT</name>
<keyword evidence="7" id="KW-0949">S-adenosyl-L-methionine</keyword>
<comment type="subunit">
    <text evidence="4">Monomer.</text>
</comment>
<comment type="similarity">
    <text evidence="3 13">Belongs to the organic radical-activating enzymes family.</text>
</comment>
<evidence type="ECO:0000256" key="3">
    <source>
        <dbReference type="ARBA" id="ARBA00009777"/>
    </source>
</evidence>
<keyword evidence="8" id="KW-0479">Metal-binding</keyword>
<comment type="caution">
    <text evidence="14">The sequence shown here is derived from an EMBL/GenBank/DDBJ whole genome shotgun (WGS) entry which is preliminary data.</text>
</comment>
<evidence type="ECO:0000256" key="9">
    <source>
        <dbReference type="ARBA" id="ARBA00023002"/>
    </source>
</evidence>
<evidence type="ECO:0000313" key="15">
    <source>
        <dbReference type="Proteomes" id="UP000522333"/>
    </source>
</evidence>
<accession>A0A848CD97</accession>
<keyword evidence="6" id="KW-0004">4Fe-4S</keyword>